<reference evidence="1" key="1">
    <citation type="submission" date="2021-02" db="EMBL/GenBank/DDBJ databases">
        <authorList>
            <consortium name="DOE Joint Genome Institute"/>
            <person name="Ahrendt S."/>
            <person name="Looney B.P."/>
            <person name="Miyauchi S."/>
            <person name="Morin E."/>
            <person name="Drula E."/>
            <person name="Courty P.E."/>
            <person name="Chicoki N."/>
            <person name="Fauchery L."/>
            <person name="Kohler A."/>
            <person name="Kuo A."/>
            <person name="Labutti K."/>
            <person name="Pangilinan J."/>
            <person name="Lipzen A."/>
            <person name="Riley R."/>
            <person name="Andreopoulos W."/>
            <person name="He G."/>
            <person name="Johnson J."/>
            <person name="Barry K.W."/>
            <person name="Grigoriev I.V."/>
            <person name="Nagy L."/>
            <person name="Hibbett D."/>
            <person name="Henrissat B."/>
            <person name="Matheny P.B."/>
            <person name="Labbe J."/>
            <person name="Martin F."/>
        </authorList>
    </citation>
    <scope>NUCLEOTIDE SEQUENCE</scope>
    <source>
        <strain evidence="1">EC-137</strain>
    </source>
</reference>
<protein>
    <submittedName>
        <fullName evidence="1">Metallo-dependent phosphatase</fullName>
    </submittedName>
</protein>
<keyword evidence="2" id="KW-1185">Reference proteome</keyword>
<accession>A0ACB8QJA3</accession>
<dbReference type="Proteomes" id="UP000814128">
    <property type="component" value="Unassembled WGS sequence"/>
</dbReference>
<reference evidence="1" key="2">
    <citation type="journal article" date="2022" name="New Phytol.">
        <title>Evolutionary transition to the ectomycorrhizal habit in the genomes of a hyperdiverse lineage of mushroom-forming fungi.</title>
        <authorList>
            <person name="Looney B."/>
            <person name="Miyauchi S."/>
            <person name="Morin E."/>
            <person name="Drula E."/>
            <person name="Courty P.E."/>
            <person name="Kohler A."/>
            <person name="Kuo A."/>
            <person name="LaButti K."/>
            <person name="Pangilinan J."/>
            <person name="Lipzen A."/>
            <person name="Riley R."/>
            <person name="Andreopoulos W."/>
            <person name="He G."/>
            <person name="Johnson J."/>
            <person name="Nolan M."/>
            <person name="Tritt A."/>
            <person name="Barry K.W."/>
            <person name="Grigoriev I.V."/>
            <person name="Nagy L.G."/>
            <person name="Hibbett D."/>
            <person name="Henrissat B."/>
            <person name="Matheny P.B."/>
            <person name="Labbe J."/>
            <person name="Martin F.M."/>
        </authorList>
    </citation>
    <scope>NUCLEOTIDE SEQUENCE</scope>
    <source>
        <strain evidence="1">EC-137</strain>
    </source>
</reference>
<gene>
    <name evidence="1" type="ORF">K488DRAFT_51218</name>
</gene>
<comment type="caution">
    <text evidence="1">The sequence shown here is derived from an EMBL/GenBank/DDBJ whole genome shotgun (WGS) entry which is preliminary data.</text>
</comment>
<evidence type="ECO:0000313" key="1">
    <source>
        <dbReference type="EMBL" id="KAI0031814.1"/>
    </source>
</evidence>
<sequence length="690" mass="77687">MPVQLPIIHWNDVYRVRPQKISPKSSETIDVTQFSALLDDIRIRWLERQDGNREGLSLFSGDVFSPSVESTVTRGSHLVPVMNVLAPDVALLGNHDFDFGTRYPHLCKLMKDTRFPWLLSNVIDNTTGTVPDQVSQYQVLERKGVRIGIVGLIEEEWIGTISSWPQTFEYRDMADTGIELSKLLRDPQGDHRCDIVIALTHARCVDIKLAKALLALTPAAQKHKNISRSHGVDIILGGHDHLYFVGRGVDSWDGYDLNDEILGAEEDSGDVMIVKSGTDFRDLSEFILELEDAPEGSVRRKVIRRITGKHHEIKPNMRSNAELQKIIDSLLQSVGSALKAPLCKLDTELDLRSQYIRTQETASANWFADILLHTYDDALCMKGIQRGADGVLICAGMLRGDSIYGPGEACHLTLGDILEILPFEDPLVVLELDGKTLWDALEASVSTWPAQEGRFPVISGFRVSWDSRKPRGQRILGIWLRESKDDASDVSSESTMPEIVDGEEIRCERGKKYRIVTREYMALGHDGFEALKGQNYLVDHEAGQITSSVVRKYLLGARFVNKLSAAETSQAHLDDMTHDIIARARTSRSKLDRLRASQRWFDAVEAVKTRLRSRRHYRDHINVSAKEHMSLVDCFDGAKARNMPIDRHRDDRGRGDQDEEDEEDEDGEDAGDLLVVHPVMDGRLKDEGRV</sequence>
<evidence type="ECO:0000313" key="2">
    <source>
        <dbReference type="Proteomes" id="UP000814128"/>
    </source>
</evidence>
<organism evidence="1 2">
    <name type="scientific">Vararia minispora EC-137</name>
    <dbReference type="NCBI Taxonomy" id="1314806"/>
    <lineage>
        <taxon>Eukaryota</taxon>
        <taxon>Fungi</taxon>
        <taxon>Dikarya</taxon>
        <taxon>Basidiomycota</taxon>
        <taxon>Agaricomycotina</taxon>
        <taxon>Agaricomycetes</taxon>
        <taxon>Russulales</taxon>
        <taxon>Lachnocladiaceae</taxon>
        <taxon>Vararia</taxon>
    </lineage>
</organism>
<dbReference type="EMBL" id="MU273566">
    <property type="protein sequence ID" value="KAI0031814.1"/>
    <property type="molecule type" value="Genomic_DNA"/>
</dbReference>
<proteinExistence type="predicted"/>
<name>A0ACB8QJA3_9AGAM</name>